<gene>
    <name evidence="2" type="ORF">CERZMDRAFT_89976</name>
</gene>
<keyword evidence="3" id="KW-1185">Reference proteome</keyword>
<dbReference type="Proteomes" id="UP000799539">
    <property type="component" value="Unassembled WGS sequence"/>
</dbReference>
<dbReference type="InterPro" id="IPR029058">
    <property type="entry name" value="AB_hydrolase_fold"/>
</dbReference>
<organism evidence="2 3">
    <name type="scientific">Cercospora zeae-maydis SCOH1-5</name>
    <dbReference type="NCBI Taxonomy" id="717836"/>
    <lineage>
        <taxon>Eukaryota</taxon>
        <taxon>Fungi</taxon>
        <taxon>Dikarya</taxon>
        <taxon>Ascomycota</taxon>
        <taxon>Pezizomycotina</taxon>
        <taxon>Dothideomycetes</taxon>
        <taxon>Dothideomycetidae</taxon>
        <taxon>Mycosphaerellales</taxon>
        <taxon>Mycosphaerellaceae</taxon>
        <taxon>Cercospora</taxon>
    </lineage>
</organism>
<feature type="non-terminal residue" evidence="2">
    <location>
        <position position="87"/>
    </location>
</feature>
<dbReference type="AlphaFoldDB" id="A0A6A6FQH6"/>
<evidence type="ECO:0000259" key="1">
    <source>
        <dbReference type="Pfam" id="PF03959"/>
    </source>
</evidence>
<evidence type="ECO:0000313" key="3">
    <source>
        <dbReference type="Proteomes" id="UP000799539"/>
    </source>
</evidence>
<dbReference type="Pfam" id="PF03959">
    <property type="entry name" value="FSH1"/>
    <property type="match status" value="1"/>
</dbReference>
<evidence type="ECO:0000313" key="2">
    <source>
        <dbReference type="EMBL" id="KAF2215725.1"/>
    </source>
</evidence>
<sequence length="87" mass="9656">MLEAYELLYDVIEDDGPFDGILGFSHGGTLASGFIMHHMAMRPSEPLPFRCALFFNALPPFRKVGIAFSSLQLMSDFIQHPGQDPVV</sequence>
<protein>
    <recommendedName>
        <fullName evidence="1">Serine hydrolase domain-containing protein</fullName>
    </recommendedName>
</protein>
<feature type="domain" description="Serine hydrolase" evidence="1">
    <location>
        <begin position="3"/>
        <end position="57"/>
    </location>
</feature>
<name>A0A6A6FQH6_9PEZI</name>
<proteinExistence type="predicted"/>
<reference evidence="2" key="1">
    <citation type="journal article" date="2020" name="Stud. Mycol.">
        <title>101 Dothideomycetes genomes: a test case for predicting lifestyles and emergence of pathogens.</title>
        <authorList>
            <person name="Haridas S."/>
            <person name="Albert R."/>
            <person name="Binder M."/>
            <person name="Bloem J."/>
            <person name="Labutti K."/>
            <person name="Salamov A."/>
            <person name="Andreopoulos B."/>
            <person name="Baker S."/>
            <person name="Barry K."/>
            <person name="Bills G."/>
            <person name="Bluhm B."/>
            <person name="Cannon C."/>
            <person name="Castanera R."/>
            <person name="Culley D."/>
            <person name="Daum C."/>
            <person name="Ezra D."/>
            <person name="Gonzalez J."/>
            <person name="Henrissat B."/>
            <person name="Kuo A."/>
            <person name="Liang C."/>
            <person name="Lipzen A."/>
            <person name="Lutzoni F."/>
            <person name="Magnuson J."/>
            <person name="Mondo S."/>
            <person name="Nolan M."/>
            <person name="Ohm R."/>
            <person name="Pangilinan J."/>
            <person name="Park H.-J."/>
            <person name="Ramirez L."/>
            <person name="Alfaro M."/>
            <person name="Sun H."/>
            <person name="Tritt A."/>
            <person name="Yoshinaga Y."/>
            <person name="Zwiers L.-H."/>
            <person name="Turgeon B."/>
            <person name="Goodwin S."/>
            <person name="Spatafora J."/>
            <person name="Crous P."/>
            <person name="Grigoriev I."/>
        </authorList>
    </citation>
    <scope>NUCLEOTIDE SEQUENCE</scope>
    <source>
        <strain evidence="2">SCOH1-5</strain>
    </source>
</reference>
<accession>A0A6A6FQH6</accession>
<dbReference type="EMBL" id="ML992665">
    <property type="protein sequence ID" value="KAF2215725.1"/>
    <property type="molecule type" value="Genomic_DNA"/>
</dbReference>
<dbReference type="InterPro" id="IPR005645">
    <property type="entry name" value="FSH-like_dom"/>
</dbReference>
<dbReference type="OrthoDB" id="2094269at2759"/>
<dbReference type="Gene3D" id="3.40.50.1820">
    <property type="entry name" value="alpha/beta hydrolase"/>
    <property type="match status" value="1"/>
</dbReference>